<name>B8M603_TALSN</name>
<evidence type="ECO:0000313" key="2">
    <source>
        <dbReference type="Proteomes" id="UP000001745"/>
    </source>
</evidence>
<reference evidence="2" key="1">
    <citation type="journal article" date="2015" name="Genome Announc.">
        <title>Genome sequence of the AIDS-associated pathogen Penicillium marneffei (ATCC18224) and its near taxonomic relative Talaromyces stipitatus (ATCC10500).</title>
        <authorList>
            <person name="Nierman W.C."/>
            <person name="Fedorova-Abrams N.D."/>
            <person name="Andrianopoulos A."/>
        </authorList>
    </citation>
    <scope>NUCLEOTIDE SEQUENCE [LARGE SCALE GENOMIC DNA]</scope>
    <source>
        <strain evidence="2">ATCC 10500 / CBS 375.48 / QM 6759 / NRRL 1006</strain>
    </source>
</reference>
<keyword evidence="2" id="KW-1185">Reference proteome</keyword>
<proteinExistence type="predicted"/>
<dbReference type="EMBL" id="EQ962654">
    <property type="protein sequence ID" value="EED19003.1"/>
    <property type="molecule type" value="Genomic_DNA"/>
</dbReference>
<dbReference type="eggNOG" id="ENOG502SVBM">
    <property type="taxonomic scope" value="Eukaryota"/>
</dbReference>
<dbReference type="RefSeq" id="XP_002479437.1">
    <property type="nucleotide sequence ID" value="XM_002479392.1"/>
</dbReference>
<accession>B8M603</accession>
<sequence>MPLVKQPLPDNWLFVRLPADHAARKIEAYAIYSSLRSQLNSNSSALKEVQATKTGFALCPSSPEALLTLKAQKEIISAFFVNCQIEHSSRWVLYRVTNVPRKVGQILDSQYSLIPVNPTLLSSEISETTRLKPISISETATSAANPDTLSLSWFLSNAHDAGNGIMHNPVPAPLDAGSAAPQSILNRDMLTAAQPWSLISALLDVYTAMDHILLISQNASCALKATLNILKLNKQRSGNPVLLTLQKLELKEDVALSSPLAHKKHLWH</sequence>
<organism evidence="1 2">
    <name type="scientific">Talaromyces stipitatus (strain ATCC 10500 / CBS 375.48 / QM 6759 / NRRL 1006)</name>
    <name type="common">Penicillium stipitatum</name>
    <dbReference type="NCBI Taxonomy" id="441959"/>
    <lineage>
        <taxon>Eukaryota</taxon>
        <taxon>Fungi</taxon>
        <taxon>Dikarya</taxon>
        <taxon>Ascomycota</taxon>
        <taxon>Pezizomycotina</taxon>
        <taxon>Eurotiomycetes</taxon>
        <taxon>Eurotiomycetidae</taxon>
        <taxon>Eurotiales</taxon>
        <taxon>Trichocomaceae</taxon>
        <taxon>Talaromyces</taxon>
        <taxon>Talaromyces sect. Talaromyces</taxon>
    </lineage>
</organism>
<dbReference type="PhylomeDB" id="B8M603"/>
<dbReference type="InParanoid" id="B8M603"/>
<protein>
    <submittedName>
        <fullName evidence="1">Uncharacterized protein</fullName>
    </submittedName>
</protein>
<dbReference type="OrthoDB" id="4526357at2759"/>
<dbReference type="GeneID" id="8109786"/>
<dbReference type="AlphaFoldDB" id="B8M603"/>
<dbReference type="HOGENOM" id="CLU_090753_0_0_1"/>
<gene>
    <name evidence="1" type="ORF">TSTA_023380</name>
</gene>
<dbReference type="VEuPathDB" id="FungiDB:TSTA_023380"/>
<evidence type="ECO:0000313" key="1">
    <source>
        <dbReference type="EMBL" id="EED19003.1"/>
    </source>
</evidence>
<dbReference type="Proteomes" id="UP000001745">
    <property type="component" value="Unassembled WGS sequence"/>
</dbReference>